<organism evidence="1">
    <name type="scientific">Lotharella globosa</name>
    <dbReference type="NCBI Taxonomy" id="91324"/>
    <lineage>
        <taxon>Eukaryota</taxon>
        <taxon>Sar</taxon>
        <taxon>Rhizaria</taxon>
        <taxon>Cercozoa</taxon>
        <taxon>Chlorarachniophyceae</taxon>
        <taxon>Lotharella</taxon>
    </lineage>
</organism>
<sequence>MDLAERFIMKNLKFDSEHALLASASLKLKRARKLFWGQLTSAPPKDGIVALAAIAHSSRLKFPGDFWRSAVIELCAGWGSVITVEKRQFDCRYKCVCGKDRCNSKERCSRRLFKRK</sequence>
<dbReference type="AlphaFoldDB" id="A0A7S3ZAB9"/>
<evidence type="ECO:0000313" key="1">
    <source>
        <dbReference type="EMBL" id="CAE0677164.1"/>
    </source>
</evidence>
<gene>
    <name evidence="1" type="ORF">LGLO00237_LOCUS28944</name>
</gene>
<dbReference type="EMBL" id="HBIV01040993">
    <property type="protein sequence ID" value="CAE0677164.1"/>
    <property type="molecule type" value="Transcribed_RNA"/>
</dbReference>
<proteinExistence type="predicted"/>
<reference evidence="1" key="1">
    <citation type="submission" date="2021-01" db="EMBL/GenBank/DDBJ databases">
        <authorList>
            <person name="Corre E."/>
            <person name="Pelletier E."/>
            <person name="Niang G."/>
            <person name="Scheremetjew M."/>
            <person name="Finn R."/>
            <person name="Kale V."/>
            <person name="Holt S."/>
            <person name="Cochrane G."/>
            <person name="Meng A."/>
            <person name="Brown T."/>
            <person name="Cohen L."/>
        </authorList>
    </citation>
    <scope>NUCLEOTIDE SEQUENCE</scope>
    <source>
        <strain evidence="1">CCCM811</strain>
    </source>
</reference>
<accession>A0A7S3ZAB9</accession>
<name>A0A7S3ZAB9_9EUKA</name>
<protein>
    <submittedName>
        <fullName evidence="1">Uncharacterized protein</fullName>
    </submittedName>
</protein>